<feature type="compositionally biased region" description="Pro residues" evidence="1">
    <location>
        <begin position="1"/>
        <end position="12"/>
    </location>
</feature>
<proteinExistence type="predicted"/>
<evidence type="ECO:0000256" key="1">
    <source>
        <dbReference type="SAM" id="MobiDB-lite"/>
    </source>
</evidence>
<keyword evidence="3" id="KW-1185">Reference proteome</keyword>
<sequence length="191" mass="19751">APAPPPARPSAPRPRARANQRARLRPSPLAPRPPPLPLTVPASEPGGRRGGAPALPTLPAAGLAFRLWGCPGRRDGALPPRLSALGLCLPAASPAAGVSETRDCGAGSEVEGEFRLRGFVSNQSVWRRTASSLFRAHSALSRVPGAGRTQIPGLVKAGRPCNSQPLQHGLGSGRKNHATRVAPGGERRVKG</sequence>
<evidence type="ECO:0000313" key="2">
    <source>
        <dbReference type="EMBL" id="VCX42604.1"/>
    </source>
</evidence>
<dbReference type="EMBL" id="CYRY02046815">
    <property type="protein sequence ID" value="VCX42604.1"/>
    <property type="molecule type" value="Genomic_DNA"/>
</dbReference>
<feature type="region of interest" description="Disordered" evidence="1">
    <location>
        <begin position="158"/>
        <end position="191"/>
    </location>
</feature>
<accession>A0A9X9MD94</accession>
<evidence type="ECO:0000313" key="3">
    <source>
        <dbReference type="Proteomes" id="UP000269945"/>
    </source>
</evidence>
<feature type="compositionally biased region" description="Basic residues" evidence="1">
    <location>
        <begin position="14"/>
        <end position="24"/>
    </location>
</feature>
<gene>
    <name evidence="2" type="ORF">BN2614_LOCUS1</name>
</gene>
<protein>
    <submittedName>
        <fullName evidence="2">Uncharacterized protein</fullName>
    </submittedName>
</protein>
<dbReference type="AlphaFoldDB" id="A0A9X9MD94"/>
<organism evidence="2 3">
    <name type="scientific">Gulo gulo</name>
    <name type="common">Wolverine</name>
    <name type="synonym">Gluton</name>
    <dbReference type="NCBI Taxonomy" id="48420"/>
    <lineage>
        <taxon>Eukaryota</taxon>
        <taxon>Metazoa</taxon>
        <taxon>Chordata</taxon>
        <taxon>Craniata</taxon>
        <taxon>Vertebrata</taxon>
        <taxon>Euteleostomi</taxon>
        <taxon>Mammalia</taxon>
        <taxon>Eutheria</taxon>
        <taxon>Laurasiatheria</taxon>
        <taxon>Carnivora</taxon>
        <taxon>Caniformia</taxon>
        <taxon>Musteloidea</taxon>
        <taxon>Mustelidae</taxon>
        <taxon>Guloninae</taxon>
        <taxon>Gulo</taxon>
    </lineage>
</organism>
<comment type="caution">
    <text evidence="2">The sequence shown here is derived from an EMBL/GenBank/DDBJ whole genome shotgun (WGS) entry which is preliminary data.</text>
</comment>
<reference evidence="2 3" key="1">
    <citation type="submission" date="2018-10" db="EMBL/GenBank/DDBJ databases">
        <authorList>
            <person name="Ekblom R."/>
            <person name="Jareborg N."/>
        </authorList>
    </citation>
    <scope>NUCLEOTIDE SEQUENCE [LARGE SCALE GENOMIC DNA]</scope>
    <source>
        <tissue evidence="2">Muscle</tissue>
    </source>
</reference>
<dbReference type="Proteomes" id="UP000269945">
    <property type="component" value="Unassembled WGS sequence"/>
</dbReference>
<feature type="region of interest" description="Disordered" evidence="1">
    <location>
        <begin position="1"/>
        <end position="54"/>
    </location>
</feature>
<feature type="compositionally biased region" description="Pro residues" evidence="1">
    <location>
        <begin position="28"/>
        <end position="38"/>
    </location>
</feature>
<name>A0A9X9MD94_GULGU</name>
<feature type="non-terminal residue" evidence="2">
    <location>
        <position position="1"/>
    </location>
</feature>